<dbReference type="STRING" id="796620.VIBC2010_17070"/>
<evidence type="ECO:0000256" key="3">
    <source>
        <dbReference type="ARBA" id="ARBA00011738"/>
    </source>
</evidence>
<keyword evidence="10" id="KW-1185">Reference proteome</keyword>
<evidence type="ECO:0000256" key="6">
    <source>
        <dbReference type="ARBA" id="ARBA00022898"/>
    </source>
</evidence>
<gene>
    <name evidence="9" type="ORF">VIBC2010_17070</name>
</gene>
<comment type="caution">
    <text evidence="9">The sequence shown here is derived from an EMBL/GenBank/DDBJ whole genome shotgun (WGS) entry which is preliminary data.</text>
</comment>
<evidence type="ECO:0000256" key="4">
    <source>
        <dbReference type="ARBA" id="ARBA00012681"/>
    </source>
</evidence>
<dbReference type="SUPFAM" id="SSF53686">
    <property type="entry name" value="Tryptophan synthase beta subunit-like PLP-dependent enzymes"/>
    <property type="match status" value="1"/>
</dbReference>
<dbReference type="Gene3D" id="3.40.50.1100">
    <property type="match status" value="2"/>
</dbReference>
<dbReference type="OrthoDB" id="9805733at2"/>
<dbReference type="GO" id="GO:0004124">
    <property type="term" value="F:cysteine synthase activity"/>
    <property type="evidence" value="ECO:0007669"/>
    <property type="project" value="UniProtKB-EC"/>
</dbReference>
<proteinExistence type="predicted"/>
<evidence type="ECO:0000259" key="8">
    <source>
        <dbReference type="Pfam" id="PF00291"/>
    </source>
</evidence>
<comment type="subunit">
    <text evidence="3">Homodimer.</text>
</comment>
<accession>E3BMD8</accession>
<evidence type="ECO:0000313" key="9">
    <source>
        <dbReference type="EMBL" id="EFP95683.1"/>
    </source>
</evidence>
<dbReference type="NCBIfam" id="TIGR03945">
    <property type="entry name" value="PLP_SbnA_fam"/>
    <property type="match status" value="1"/>
</dbReference>
<dbReference type="RefSeq" id="WP_009602272.1">
    <property type="nucleotide sequence ID" value="NZ_AEIU01000088.1"/>
</dbReference>
<dbReference type="AlphaFoldDB" id="E3BMD8"/>
<evidence type="ECO:0000256" key="7">
    <source>
        <dbReference type="ARBA" id="ARBA00047931"/>
    </source>
</evidence>
<comment type="catalytic activity">
    <reaction evidence="7">
        <text>O-acetyl-L-serine + hydrogen sulfide = L-cysteine + acetate</text>
        <dbReference type="Rhea" id="RHEA:14829"/>
        <dbReference type="ChEBI" id="CHEBI:29919"/>
        <dbReference type="ChEBI" id="CHEBI:30089"/>
        <dbReference type="ChEBI" id="CHEBI:35235"/>
        <dbReference type="ChEBI" id="CHEBI:58340"/>
        <dbReference type="EC" id="2.5.1.47"/>
    </reaction>
</comment>
<feature type="domain" description="Tryptophan synthase beta chain-like PALP" evidence="8">
    <location>
        <begin position="25"/>
        <end position="292"/>
    </location>
</feature>
<reference evidence="9 10" key="1">
    <citation type="journal article" date="2012" name="Int. J. Syst. Evol. Microbiol.">
        <title>Vibrio caribbeanicus sp. nov., isolated from the marine sponge Scleritoderma cyanea.</title>
        <authorList>
            <person name="Hoffmann M."/>
            <person name="Monday S.R."/>
            <person name="Allard M.W."/>
            <person name="Strain E.A."/>
            <person name="Whittaker P."/>
            <person name="Naum M."/>
            <person name="McCarthy P.J."/>
            <person name="Lopez J.V."/>
            <person name="Fischer M."/>
            <person name="Brown E.W."/>
        </authorList>
    </citation>
    <scope>NUCLEOTIDE SEQUENCE [LARGE SCALE GENOMIC DNA]</scope>
    <source>
        <strain evidence="9 10">ATCC BAA-2122</strain>
    </source>
</reference>
<dbReference type="InterPro" id="IPR001926">
    <property type="entry name" value="TrpB-like_PALP"/>
</dbReference>
<dbReference type="EMBL" id="AEIU01000088">
    <property type="protein sequence ID" value="EFP95683.1"/>
    <property type="molecule type" value="Genomic_DNA"/>
</dbReference>
<evidence type="ECO:0000256" key="1">
    <source>
        <dbReference type="ARBA" id="ARBA00001933"/>
    </source>
</evidence>
<dbReference type="eggNOG" id="COG0031">
    <property type="taxonomic scope" value="Bacteria"/>
</dbReference>
<dbReference type="InterPro" id="IPR050214">
    <property type="entry name" value="Cys_Synth/Cystath_Beta-Synth"/>
</dbReference>
<dbReference type="Pfam" id="PF00291">
    <property type="entry name" value="PALP"/>
    <property type="match status" value="1"/>
</dbReference>
<evidence type="ECO:0000256" key="5">
    <source>
        <dbReference type="ARBA" id="ARBA00022679"/>
    </source>
</evidence>
<evidence type="ECO:0000256" key="2">
    <source>
        <dbReference type="ARBA" id="ARBA00004962"/>
    </source>
</evidence>
<sequence length="316" mass="34862">MIFKKIDDVLHDDVFLEINGLIDDLDVIIKLECFNLGHSIKLKTAKALIDAAEVDGIDASKNRIIESSSGNLGVALSAICASRNYDFTCVVDKNTLKSNIKQMEAYGAKVIVIDKPDNRDGYLGSRIRYIKEQLSYDKDLIWLNQYRNPANIEAHSSKTAQKIINEFPNLDYLFVGAGTTGTLMGCVDAFKNQLPKTKIIAVDSIGSVTFGAPRSKRHIPGLGASVMPFFFDDEYLTDKIQVSEIETIKMCREIASKYGYLPGGSTGTVVAAIKKYASKIPKGSSVVAISPDSGERYVSTIYCDEWVHKNYSNCEV</sequence>
<evidence type="ECO:0000313" key="10">
    <source>
        <dbReference type="Proteomes" id="UP000002943"/>
    </source>
</evidence>
<dbReference type="InterPro" id="IPR036052">
    <property type="entry name" value="TrpB-like_PALP_sf"/>
</dbReference>
<keyword evidence="6" id="KW-0663">Pyridoxal phosphate</keyword>
<comment type="cofactor">
    <cofactor evidence="1">
        <name>pyridoxal 5'-phosphate</name>
        <dbReference type="ChEBI" id="CHEBI:597326"/>
    </cofactor>
</comment>
<organism evidence="9 10">
    <name type="scientific">Vibrio caribbeanicus ATCC BAA-2122</name>
    <dbReference type="NCBI Taxonomy" id="796620"/>
    <lineage>
        <taxon>Bacteria</taxon>
        <taxon>Pseudomonadati</taxon>
        <taxon>Pseudomonadota</taxon>
        <taxon>Gammaproteobacteria</taxon>
        <taxon>Vibrionales</taxon>
        <taxon>Vibrionaceae</taxon>
        <taxon>Vibrio</taxon>
    </lineage>
</organism>
<dbReference type="EC" id="2.5.1.47" evidence="4"/>
<keyword evidence="5" id="KW-0808">Transferase</keyword>
<protein>
    <recommendedName>
        <fullName evidence="4">cysteine synthase</fullName>
        <ecNumber evidence="4">2.5.1.47</ecNumber>
    </recommendedName>
</protein>
<dbReference type="InterPro" id="IPR023927">
    <property type="entry name" value="SbnA"/>
</dbReference>
<name>E3BMD8_9VIBR</name>
<dbReference type="Proteomes" id="UP000002943">
    <property type="component" value="Unassembled WGS sequence"/>
</dbReference>
<comment type="pathway">
    <text evidence="2">Amino-acid biosynthesis; L-cysteine biosynthesis; L-cysteine from L-serine: step 2/2.</text>
</comment>
<dbReference type="CDD" id="cd01561">
    <property type="entry name" value="CBS_like"/>
    <property type="match status" value="1"/>
</dbReference>
<dbReference type="PANTHER" id="PTHR10314">
    <property type="entry name" value="CYSTATHIONINE BETA-SYNTHASE"/>
    <property type="match status" value="1"/>
</dbReference>